<evidence type="ECO:0000256" key="1">
    <source>
        <dbReference type="SAM" id="Phobius"/>
    </source>
</evidence>
<dbReference type="EMBL" id="JACJVQ010000019">
    <property type="protein sequence ID" value="MBB6636955.1"/>
    <property type="molecule type" value="Genomic_DNA"/>
</dbReference>
<evidence type="ECO:0000313" key="3">
    <source>
        <dbReference type="Proteomes" id="UP000535838"/>
    </source>
</evidence>
<evidence type="ECO:0000313" key="2">
    <source>
        <dbReference type="EMBL" id="MBB6636955.1"/>
    </source>
</evidence>
<keyword evidence="1" id="KW-1133">Transmembrane helix</keyword>
<feature type="transmembrane region" description="Helical" evidence="1">
    <location>
        <begin position="215"/>
        <end position="235"/>
    </location>
</feature>
<keyword evidence="1" id="KW-0472">Membrane</keyword>
<name>A0A841T2W4_9BACL</name>
<feature type="transmembrane region" description="Helical" evidence="1">
    <location>
        <begin position="117"/>
        <end position="140"/>
    </location>
</feature>
<sequence length="276" mass="31343">MKAYGKLVHVELHRVRWLLAALMVLTLVIQVAALVWTARSGVADIREAETIGRSAFFSDDKLSFSWLIFNTQVLFALPILLSIAVLVLYVFLIWYRDWLGRSTFIYRLLTIPTARRNVYFAKATAVLLLILILISFQLILLPLEEWLFKLVVPSDLWEPSVFTDAILANQAFVWVIPLDGSRFLVSIGLGMAGVFALFGAILLERSYRIRGILLALLYLAACLTIVVYPLLTLGIDQTYSFLYPFEILLIELAIIIAVTLFSIWMSLRLLDKKITV</sequence>
<organism evidence="2 3">
    <name type="scientific">Cohnella thailandensis</name>
    <dbReference type="NCBI Taxonomy" id="557557"/>
    <lineage>
        <taxon>Bacteria</taxon>
        <taxon>Bacillati</taxon>
        <taxon>Bacillota</taxon>
        <taxon>Bacilli</taxon>
        <taxon>Bacillales</taxon>
        <taxon>Paenibacillaceae</taxon>
        <taxon>Cohnella</taxon>
    </lineage>
</organism>
<keyword evidence="1" id="KW-0812">Transmembrane</keyword>
<accession>A0A841T2W4</accession>
<protein>
    <submittedName>
        <fullName evidence="2">Uncharacterized protein</fullName>
    </submittedName>
</protein>
<feature type="transmembrane region" description="Helical" evidence="1">
    <location>
        <begin position="183"/>
        <end position="203"/>
    </location>
</feature>
<feature type="transmembrane region" description="Helical" evidence="1">
    <location>
        <begin position="73"/>
        <end position="96"/>
    </location>
</feature>
<proteinExistence type="predicted"/>
<reference evidence="2 3" key="1">
    <citation type="submission" date="2020-08" db="EMBL/GenBank/DDBJ databases">
        <title>Cohnella phylogeny.</title>
        <authorList>
            <person name="Dunlap C."/>
        </authorList>
    </citation>
    <scope>NUCLEOTIDE SEQUENCE [LARGE SCALE GENOMIC DNA]</scope>
    <source>
        <strain evidence="2 3">DSM 25241</strain>
    </source>
</reference>
<dbReference type="RefSeq" id="WP_185122149.1">
    <property type="nucleotide sequence ID" value="NZ_JACJVQ010000019.1"/>
</dbReference>
<comment type="caution">
    <text evidence="2">The sequence shown here is derived from an EMBL/GenBank/DDBJ whole genome shotgun (WGS) entry which is preliminary data.</text>
</comment>
<dbReference type="AlphaFoldDB" id="A0A841T2W4"/>
<feature type="transmembrane region" description="Helical" evidence="1">
    <location>
        <begin position="15"/>
        <end position="36"/>
    </location>
</feature>
<dbReference type="Proteomes" id="UP000535838">
    <property type="component" value="Unassembled WGS sequence"/>
</dbReference>
<keyword evidence="3" id="KW-1185">Reference proteome</keyword>
<gene>
    <name evidence="2" type="ORF">H7B67_22740</name>
</gene>
<feature type="transmembrane region" description="Helical" evidence="1">
    <location>
        <begin position="241"/>
        <end position="264"/>
    </location>
</feature>